<sequence length="109" mass="11925">MMDDNSYAIRRPLSRIDQLTGHPREWTAWSVTTGMGTNDGIAGDNENVTTKNERQQYLGATVTASLLLATFEAHQERDSCDVFSSALLPPGAPMKVSTCSLCFGRRAES</sequence>
<accession>A0A177ALB4</accession>
<gene>
    <name evidence="1" type="ORF">VC83_01670</name>
</gene>
<name>A0A177ALB4_9PEZI</name>
<reference evidence="1" key="1">
    <citation type="submission" date="2016-03" db="EMBL/GenBank/DDBJ databases">
        <title>Updated assembly of Pseudogymnoascus destructans, the fungus causing white-nose syndrome of bats.</title>
        <authorList>
            <person name="Palmer J.M."/>
            <person name="Drees K.P."/>
            <person name="Foster J.T."/>
            <person name="Lindner D.L."/>
        </authorList>
    </citation>
    <scope>NUCLEOTIDE SEQUENCE [LARGE SCALE GENOMIC DNA]</scope>
    <source>
        <strain evidence="1">20631-21</strain>
    </source>
</reference>
<proteinExistence type="predicted"/>
<dbReference type="Proteomes" id="UP000077154">
    <property type="component" value="Unassembled WGS sequence"/>
</dbReference>
<dbReference type="EMBL" id="KV441388">
    <property type="protein sequence ID" value="OAF62101.2"/>
    <property type="molecule type" value="Genomic_DNA"/>
</dbReference>
<dbReference type="GeneID" id="36284758"/>
<organism evidence="1">
    <name type="scientific">Pseudogymnoascus destructans</name>
    <dbReference type="NCBI Taxonomy" id="655981"/>
    <lineage>
        <taxon>Eukaryota</taxon>
        <taxon>Fungi</taxon>
        <taxon>Dikarya</taxon>
        <taxon>Ascomycota</taxon>
        <taxon>Pezizomycotina</taxon>
        <taxon>Leotiomycetes</taxon>
        <taxon>Thelebolales</taxon>
        <taxon>Thelebolaceae</taxon>
        <taxon>Pseudogymnoascus</taxon>
    </lineage>
</organism>
<dbReference type="RefSeq" id="XP_024327375.1">
    <property type="nucleotide sequence ID" value="XM_024465344.1"/>
</dbReference>
<protein>
    <submittedName>
        <fullName evidence="1">Uncharacterized protein</fullName>
    </submittedName>
</protein>
<evidence type="ECO:0000313" key="1">
    <source>
        <dbReference type="EMBL" id="OAF62101.2"/>
    </source>
</evidence>
<dbReference type="AlphaFoldDB" id="A0A177ALB4"/>